<keyword evidence="2" id="KW-1185">Reference proteome</keyword>
<dbReference type="RefSeq" id="WP_091828263.1">
    <property type="nucleotide sequence ID" value="NZ_FNRJ01000041.1"/>
</dbReference>
<protein>
    <recommendedName>
        <fullName evidence="3">Immunity protein 50</fullName>
    </recommendedName>
</protein>
<name>A0A1H4HB49_9GAMM</name>
<sequence>MTKEKFMSDLHDWEIYGLDINRDDRKIIINIWFPDTGSKAQIILEGVSKFLFNGAMLQNVILDVLIFEEASSSDYFKYGCKILNIDSSFFDGKEGFKLIYIEPSVGVELSCLCKKITYEEALNS</sequence>
<accession>A0A1H4HB49</accession>
<evidence type="ECO:0000313" key="2">
    <source>
        <dbReference type="Proteomes" id="UP000242469"/>
    </source>
</evidence>
<organism evidence="1 2">
    <name type="scientific">Marinobacterium iners DSM 11526</name>
    <dbReference type="NCBI Taxonomy" id="1122198"/>
    <lineage>
        <taxon>Bacteria</taxon>
        <taxon>Pseudomonadati</taxon>
        <taxon>Pseudomonadota</taxon>
        <taxon>Gammaproteobacteria</taxon>
        <taxon>Oceanospirillales</taxon>
        <taxon>Oceanospirillaceae</taxon>
        <taxon>Marinobacterium</taxon>
    </lineage>
</organism>
<dbReference type="Proteomes" id="UP000242469">
    <property type="component" value="Unassembled WGS sequence"/>
</dbReference>
<dbReference type="AlphaFoldDB" id="A0A1H4HB49"/>
<dbReference type="EMBL" id="FNRJ01000041">
    <property type="protein sequence ID" value="SEB19024.1"/>
    <property type="molecule type" value="Genomic_DNA"/>
</dbReference>
<evidence type="ECO:0008006" key="3">
    <source>
        <dbReference type="Google" id="ProtNLM"/>
    </source>
</evidence>
<dbReference type="STRING" id="1122198.SAMN02745729_1411"/>
<reference evidence="2" key="1">
    <citation type="submission" date="2016-10" db="EMBL/GenBank/DDBJ databases">
        <authorList>
            <person name="Varghese N."/>
            <person name="Submissions S."/>
        </authorList>
    </citation>
    <scope>NUCLEOTIDE SEQUENCE [LARGE SCALE GENOMIC DNA]</scope>
    <source>
        <strain evidence="2">DSM 11526</strain>
    </source>
</reference>
<gene>
    <name evidence="1" type="ORF">SAMN02745729_1411</name>
</gene>
<evidence type="ECO:0000313" key="1">
    <source>
        <dbReference type="EMBL" id="SEB19024.1"/>
    </source>
</evidence>
<proteinExistence type="predicted"/>
<dbReference type="OrthoDB" id="7068576at2"/>